<accession>A0A133VED2</accession>
<dbReference type="InterPro" id="IPR038087">
    <property type="entry name" value="RNAP_delta_N_dom_sf"/>
</dbReference>
<evidence type="ECO:0000259" key="2">
    <source>
        <dbReference type="PROSITE" id="PS51913"/>
    </source>
</evidence>
<proteinExistence type="predicted"/>
<dbReference type="Gene3D" id="1.10.10.1250">
    <property type="entry name" value="RNA polymerase, subunit delta, N-terminal domain"/>
    <property type="match status" value="2"/>
</dbReference>
<gene>
    <name evidence="3" type="ORF">AKJ48_01375</name>
</gene>
<reference evidence="3 4" key="1">
    <citation type="journal article" date="2016" name="Sci. Rep.">
        <title>Metabolic traits of an uncultured archaeal lineage -MSBL1- from brine pools of the Red Sea.</title>
        <authorList>
            <person name="Mwirichia R."/>
            <person name="Alam I."/>
            <person name="Rashid M."/>
            <person name="Vinu M."/>
            <person name="Ba-Alawi W."/>
            <person name="Anthony Kamau A."/>
            <person name="Kamanda Ngugi D."/>
            <person name="Goker M."/>
            <person name="Klenk H.P."/>
            <person name="Bajic V."/>
            <person name="Stingl U."/>
        </authorList>
    </citation>
    <scope>NUCLEOTIDE SEQUENCE [LARGE SCALE GENOMIC DNA]</scope>
    <source>
        <strain evidence="3">SCGC-AAA261O19</strain>
    </source>
</reference>
<sequence length="301" mass="34079">MGKSTFIEAAYKVLKKENQPLSAEEITSIAIKDDLISTKGKTPSATMSAQIYMGIKRKGKDSRFRKVGPGIFGLREWEQPSKTPAFRKGSFKRAAYETLKQAGKPMSAEDITKISLNRGLLETSGKTPDATMGAQLYMDIKKKEDESFFVQLGKNRFGLREWGLEALEEDIEKVEKEKVPTAADKKRSIVGDPINLKGLVYGPINENGVIFLFAKVHEELGINIEAIQPAFPDAKGRRRKGKGWEDVWIEFEYKSSDFKRHDHNPKECDIIVCWNHDWEDCPLEVIELKSVIQNLKTRGQL</sequence>
<evidence type="ECO:0000256" key="1">
    <source>
        <dbReference type="ARBA" id="ARBA00023163"/>
    </source>
</evidence>
<dbReference type="AlphaFoldDB" id="A0A133VED2"/>
<dbReference type="InterPro" id="IPR007759">
    <property type="entry name" value="Asxl_HARE-HTH"/>
</dbReference>
<feature type="domain" description="HTH HARE-type" evidence="2">
    <location>
        <begin position="89"/>
        <end position="162"/>
    </location>
</feature>
<evidence type="ECO:0000313" key="3">
    <source>
        <dbReference type="EMBL" id="KXB04808.1"/>
    </source>
</evidence>
<dbReference type="PROSITE" id="PS51913">
    <property type="entry name" value="HTH_HARE"/>
    <property type="match status" value="2"/>
</dbReference>
<evidence type="ECO:0000313" key="4">
    <source>
        <dbReference type="Proteomes" id="UP000070076"/>
    </source>
</evidence>
<name>A0A133VED2_9EURY</name>
<comment type="caution">
    <text evidence="3">The sequence shown here is derived from an EMBL/GenBank/DDBJ whole genome shotgun (WGS) entry which is preliminary data.</text>
</comment>
<dbReference type="Proteomes" id="UP000070076">
    <property type="component" value="Unassembled WGS sequence"/>
</dbReference>
<dbReference type="EMBL" id="LHYB01000011">
    <property type="protein sequence ID" value="KXB04808.1"/>
    <property type="molecule type" value="Genomic_DNA"/>
</dbReference>
<dbReference type="Pfam" id="PF05066">
    <property type="entry name" value="HARE-HTH"/>
    <property type="match status" value="2"/>
</dbReference>
<keyword evidence="4" id="KW-1185">Reference proteome</keyword>
<dbReference type="GO" id="GO:0006355">
    <property type="term" value="P:regulation of DNA-templated transcription"/>
    <property type="evidence" value="ECO:0007669"/>
    <property type="project" value="InterPro"/>
</dbReference>
<feature type="domain" description="HTH HARE-type" evidence="2">
    <location>
        <begin position="4"/>
        <end position="77"/>
    </location>
</feature>
<protein>
    <recommendedName>
        <fullName evidence="2">HTH HARE-type domain-containing protein</fullName>
    </recommendedName>
</protein>
<organism evidence="3 4">
    <name type="scientific">candidate division MSBL1 archaeon SCGC-AAA261O19</name>
    <dbReference type="NCBI Taxonomy" id="1698277"/>
    <lineage>
        <taxon>Archaea</taxon>
        <taxon>Methanobacteriati</taxon>
        <taxon>Methanobacteriota</taxon>
        <taxon>candidate division MSBL1</taxon>
    </lineage>
</organism>
<keyword evidence="1" id="KW-0804">Transcription</keyword>